<organism evidence="1 2">
    <name type="scientific">Mesoplasma lactucae ATCC 49193</name>
    <dbReference type="NCBI Taxonomy" id="81460"/>
    <lineage>
        <taxon>Bacteria</taxon>
        <taxon>Bacillati</taxon>
        <taxon>Mycoplasmatota</taxon>
        <taxon>Mollicutes</taxon>
        <taxon>Entomoplasmatales</taxon>
        <taxon>Entomoplasmataceae</taxon>
        <taxon>Mesoplasma</taxon>
    </lineage>
</organism>
<dbReference type="Proteomes" id="UP000232227">
    <property type="component" value="Chromosome"/>
</dbReference>
<accession>A0A291IQT2</accession>
<gene>
    <name evidence="1" type="ORF">CP520_00785</name>
</gene>
<dbReference type="RefSeq" id="WP_096862583.1">
    <property type="nucleotide sequence ID" value="NZ_CP023668.1"/>
</dbReference>
<dbReference type="EMBL" id="CP023668">
    <property type="protein sequence ID" value="ATG97295.1"/>
    <property type="molecule type" value="Genomic_DNA"/>
</dbReference>
<reference evidence="1 2" key="1">
    <citation type="submission" date="2017-09" db="EMBL/GenBank/DDBJ databases">
        <title>SPAdes assembly of the Mesoplasma lactucae genome.</title>
        <authorList>
            <person name="Knight T.F."/>
            <person name="Rubinstein R."/>
            <person name="Citino T."/>
        </authorList>
    </citation>
    <scope>NUCLEOTIDE SEQUENCE [LARGE SCALE GENOMIC DNA]</scope>
    <source>
        <strain evidence="1 2">831-C4</strain>
    </source>
</reference>
<dbReference type="KEGG" id="mlac:CP520_00785"/>
<dbReference type="PROSITE" id="PS51257">
    <property type="entry name" value="PROKAR_LIPOPROTEIN"/>
    <property type="match status" value="1"/>
</dbReference>
<dbReference type="AlphaFoldDB" id="A0A291IQT2"/>
<sequence>MTKRLLSTLTALIVAPVLTTSVVSCSRENHNELRLNFEGETRTKLSYSKALEYNLIAYNEEKQEYELSHPNETKSDFDKNVTIVFELNDKTENEILVKLENTDKTFKHVLMFTLNQTKLKVMNFTSD</sequence>
<evidence type="ECO:0000313" key="2">
    <source>
        <dbReference type="Proteomes" id="UP000232227"/>
    </source>
</evidence>
<protein>
    <submittedName>
        <fullName evidence="1">Uncharacterized protein</fullName>
    </submittedName>
</protein>
<proteinExistence type="predicted"/>
<name>A0A291IQT2_9MOLU</name>
<keyword evidence="2" id="KW-1185">Reference proteome</keyword>
<evidence type="ECO:0000313" key="1">
    <source>
        <dbReference type="EMBL" id="ATG97295.1"/>
    </source>
</evidence>